<keyword evidence="3" id="KW-1133">Transmembrane helix</keyword>
<evidence type="ECO:0000313" key="5">
    <source>
        <dbReference type="EMBL" id="KAF2640980.1"/>
    </source>
</evidence>
<reference evidence="5" key="1">
    <citation type="journal article" date="2020" name="Stud. Mycol.">
        <title>101 Dothideomycetes genomes: a test case for predicting lifestyles and emergence of pathogens.</title>
        <authorList>
            <person name="Haridas S."/>
            <person name="Albert R."/>
            <person name="Binder M."/>
            <person name="Bloem J."/>
            <person name="Labutti K."/>
            <person name="Salamov A."/>
            <person name="Andreopoulos B."/>
            <person name="Baker S."/>
            <person name="Barry K."/>
            <person name="Bills G."/>
            <person name="Bluhm B."/>
            <person name="Cannon C."/>
            <person name="Castanera R."/>
            <person name="Culley D."/>
            <person name="Daum C."/>
            <person name="Ezra D."/>
            <person name="Gonzalez J."/>
            <person name="Henrissat B."/>
            <person name="Kuo A."/>
            <person name="Liang C."/>
            <person name="Lipzen A."/>
            <person name="Lutzoni F."/>
            <person name="Magnuson J."/>
            <person name="Mondo S."/>
            <person name="Nolan M."/>
            <person name="Ohm R."/>
            <person name="Pangilinan J."/>
            <person name="Park H.-J."/>
            <person name="Ramirez L."/>
            <person name="Alfaro M."/>
            <person name="Sun H."/>
            <person name="Tritt A."/>
            <person name="Yoshinaga Y."/>
            <person name="Zwiers L.-H."/>
            <person name="Turgeon B."/>
            <person name="Goodwin S."/>
            <person name="Spatafora J."/>
            <person name="Crous P."/>
            <person name="Grigoriev I."/>
        </authorList>
    </citation>
    <scope>NUCLEOTIDE SEQUENCE</scope>
    <source>
        <strain evidence="5">CBS 473.64</strain>
    </source>
</reference>
<dbReference type="InterPro" id="IPR036259">
    <property type="entry name" value="MFS_trans_sf"/>
</dbReference>
<keyword evidence="3" id="KW-0472">Membrane</keyword>
<dbReference type="PANTHER" id="PTHR11360">
    <property type="entry name" value="MONOCARBOXYLATE TRANSPORTER"/>
    <property type="match status" value="1"/>
</dbReference>
<evidence type="ECO:0000256" key="3">
    <source>
        <dbReference type="SAM" id="Phobius"/>
    </source>
</evidence>
<feature type="transmembrane region" description="Helical" evidence="3">
    <location>
        <begin position="268"/>
        <end position="285"/>
    </location>
</feature>
<evidence type="ECO:0000259" key="4">
    <source>
        <dbReference type="PROSITE" id="PS50850"/>
    </source>
</evidence>
<sequence length="409" mass="43542">MSSKILPWVQVVAGFFLMFNSWGLINAFGVFQEYYTSFSPPLSTPSSISWIGSLQTFLLLIFGSATGSFVDRGHARFLALTGCGLLTLGLLFTSFSGEFTNYNSKSNKGSADARPVYYQVLLSHGVLSGLGMGLLLVPSTAIVPTYFSHNRAFAVGLANTGASIGGLTYPILARRLIADVGFSWALRATALVVLVTTAIGALLIVQRSELTKNPSKRTLYELQCLREPAYALFIAGVFFAFAGLYIPYFYISTWVRDTHFPMHGLNHYYLLSILNAGGLVGRIVPPFIADKVVSGPILMQALTAILCGALAAGWTYIRTSFAGIMVWLVAYGLVSGSVISLIPASAAALTPDMKRLGGRIGVLFAANAVASLIGNPVAGAILKNTTSAWKGLAGYYETAAAKVGTGRPL</sequence>
<dbReference type="Pfam" id="PF07690">
    <property type="entry name" value="MFS_1"/>
    <property type="match status" value="1"/>
</dbReference>
<proteinExistence type="inferred from homology"/>
<protein>
    <submittedName>
        <fullName evidence="5">MFS general substrate transporter</fullName>
    </submittedName>
</protein>
<comment type="similarity">
    <text evidence="2">Belongs to the major facilitator superfamily. Monocarboxylate porter (TC 2.A.1.13) family.</text>
</comment>
<dbReference type="Gene3D" id="1.20.1250.20">
    <property type="entry name" value="MFS general substrate transporter like domains"/>
    <property type="match status" value="2"/>
</dbReference>
<comment type="subcellular location">
    <subcellularLocation>
        <location evidence="1">Membrane</location>
        <topology evidence="1">Multi-pass membrane protein</topology>
    </subcellularLocation>
</comment>
<dbReference type="PANTHER" id="PTHR11360:SF234">
    <property type="entry name" value="MFS-TYPE TRANSPORTER DBAD-RELATED"/>
    <property type="match status" value="1"/>
</dbReference>
<evidence type="ECO:0000313" key="6">
    <source>
        <dbReference type="Proteomes" id="UP000799753"/>
    </source>
</evidence>
<dbReference type="OrthoDB" id="6499973at2759"/>
<feature type="transmembrane region" description="Helical" evidence="3">
    <location>
        <begin position="323"/>
        <end position="349"/>
    </location>
</feature>
<accession>A0A6A6S080</accession>
<evidence type="ECO:0000256" key="2">
    <source>
        <dbReference type="ARBA" id="ARBA00006727"/>
    </source>
</evidence>
<feature type="transmembrane region" description="Helical" evidence="3">
    <location>
        <begin position="152"/>
        <end position="172"/>
    </location>
</feature>
<dbReference type="SUPFAM" id="SSF103473">
    <property type="entry name" value="MFS general substrate transporter"/>
    <property type="match status" value="1"/>
</dbReference>
<feature type="transmembrane region" description="Helical" evidence="3">
    <location>
        <begin position="77"/>
        <end position="96"/>
    </location>
</feature>
<dbReference type="AlphaFoldDB" id="A0A6A6S080"/>
<gene>
    <name evidence="5" type="ORF">P280DRAFT_490322</name>
</gene>
<feature type="transmembrane region" description="Helical" evidence="3">
    <location>
        <begin position="7"/>
        <end position="28"/>
    </location>
</feature>
<feature type="transmembrane region" description="Helical" evidence="3">
    <location>
        <begin position="116"/>
        <end position="140"/>
    </location>
</feature>
<dbReference type="InterPro" id="IPR011701">
    <property type="entry name" value="MFS"/>
</dbReference>
<keyword evidence="3" id="KW-0812">Transmembrane</keyword>
<feature type="transmembrane region" description="Helical" evidence="3">
    <location>
        <begin position="184"/>
        <end position="206"/>
    </location>
</feature>
<dbReference type="GO" id="GO:0016020">
    <property type="term" value="C:membrane"/>
    <property type="evidence" value="ECO:0007669"/>
    <property type="project" value="UniProtKB-SubCell"/>
</dbReference>
<dbReference type="InterPro" id="IPR020846">
    <property type="entry name" value="MFS_dom"/>
</dbReference>
<feature type="domain" description="Major facilitator superfamily (MFS) profile" evidence="4">
    <location>
        <begin position="7"/>
        <end position="409"/>
    </location>
</feature>
<name>A0A6A6S080_9PLEO</name>
<feature type="transmembrane region" description="Helical" evidence="3">
    <location>
        <begin position="48"/>
        <end position="70"/>
    </location>
</feature>
<keyword evidence="6" id="KW-1185">Reference proteome</keyword>
<evidence type="ECO:0000256" key="1">
    <source>
        <dbReference type="ARBA" id="ARBA00004141"/>
    </source>
</evidence>
<dbReference type="PROSITE" id="PS50850">
    <property type="entry name" value="MFS"/>
    <property type="match status" value="1"/>
</dbReference>
<dbReference type="Proteomes" id="UP000799753">
    <property type="component" value="Unassembled WGS sequence"/>
</dbReference>
<feature type="transmembrane region" description="Helical" evidence="3">
    <location>
        <begin position="227"/>
        <end position="248"/>
    </location>
</feature>
<feature type="transmembrane region" description="Helical" evidence="3">
    <location>
        <begin position="297"/>
        <end position="317"/>
    </location>
</feature>
<dbReference type="InterPro" id="IPR050327">
    <property type="entry name" value="Proton-linked_MCT"/>
</dbReference>
<dbReference type="EMBL" id="MU006784">
    <property type="protein sequence ID" value="KAF2640980.1"/>
    <property type="molecule type" value="Genomic_DNA"/>
</dbReference>
<dbReference type="GO" id="GO:0022857">
    <property type="term" value="F:transmembrane transporter activity"/>
    <property type="evidence" value="ECO:0007669"/>
    <property type="project" value="InterPro"/>
</dbReference>
<feature type="transmembrane region" description="Helical" evidence="3">
    <location>
        <begin position="361"/>
        <end position="382"/>
    </location>
</feature>
<organism evidence="5 6">
    <name type="scientific">Massarina eburnea CBS 473.64</name>
    <dbReference type="NCBI Taxonomy" id="1395130"/>
    <lineage>
        <taxon>Eukaryota</taxon>
        <taxon>Fungi</taxon>
        <taxon>Dikarya</taxon>
        <taxon>Ascomycota</taxon>
        <taxon>Pezizomycotina</taxon>
        <taxon>Dothideomycetes</taxon>
        <taxon>Pleosporomycetidae</taxon>
        <taxon>Pleosporales</taxon>
        <taxon>Massarineae</taxon>
        <taxon>Massarinaceae</taxon>
        <taxon>Massarina</taxon>
    </lineage>
</organism>